<evidence type="ECO:0000256" key="1">
    <source>
        <dbReference type="SAM" id="MobiDB-lite"/>
    </source>
</evidence>
<protein>
    <submittedName>
        <fullName evidence="2">Uncharacterized protein</fullName>
    </submittedName>
</protein>
<dbReference type="AlphaFoldDB" id="A0A6G1ECK3"/>
<accession>A0A6G1ECK3</accession>
<gene>
    <name evidence="2" type="ORF">E2562_002095</name>
</gene>
<dbReference type="Proteomes" id="UP000479710">
    <property type="component" value="Unassembled WGS sequence"/>
</dbReference>
<name>A0A6G1ECK3_9ORYZ</name>
<feature type="region of interest" description="Disordered" evidence="1">
    <location>
        <begin position="1"/>
        <end position="51"/>
    </location>
</feature>
<organism evidence="2 3">
    <name type="scientific">Oryza meyeriana var. granulata</name>
    <dbReference type="NCBI Taxonomy" id="110450"/>
    <lineage>
        <taxon>Eukaryota</taxon>
        <taxon>Viridiplantae</taxon>
        <taxon>Streptophyta</taxon>
        <taxon>Embryophyta</taxon>
        <taxon>Tracheophyta</taxon>
        <taxon>Spermatophyta</taxon>
        <taxon>Magnoliopsida</taxon>
        <taxon>Liliopsida</taxon>
        <taxon>Poales</taxon>
        <taxon>Poaceae</taxon>
        <taxon>BOP clade</taxon>
        <taxon>Oryzoideae</taxon>
        <taxon>Oryzeae</taxon>
        <taxon>Oryzinae</taxon>
        <taxon>Oryza</taxon>
        <taxon>Oryza meyeriana</taxon>
    </lineage>
</organism>
<dbReference type="EMBL" id="SPHZ02000003">
    <property type="protein sequence ID" value="KAF0922845.1"/>
    <property type="molecule type" value="Genomic_DNA"/>
</dbReference>
<comment type="caution">
    <text evidence="2">The sequence shown here is derived from an EMBL/GenBank/DDBJ whole genome shotgun (WGS) entry which is preliminary data.</text>
</comment>
<feature type="compositionally biased region" description="Low complexity" evidence="1">
    <location>
        <begin position="64"/>
        <end position="80"/>
    </location>
</feature>
<evidence type="ECO:0000313" key="3">
    <source>
        <dbReference type="Proteomes" id="UP000479710"/>
    </source>
</evidence>
<proteinExistence type="predicted"/>
<evidence type="ECO:0000313" key="2">
    <source>
        <dbReference type="EMBL" id="KAF0922845.1"/>
    </source>
</evidence>
<sequence length="88" mass="8897">MSLHPNQSPISSLPGTLIPNRFAGMDQLGKRGLQQEKRSRKPKSSSRQTTSVLAAAAALAAPAPAVATPAAAAPATTAPTGCIHRVGS</sequence>
<keyword evidence="3" id="KW-1185">Reference proteome</keyword>
<reference evidence="2 3" key="1">
    <citation type="submission" date="2019-11" db="EMBL/GenBank/DDBJ databases">
        <title>Whole genome sequence of Oryza granulata.</title>
        <authorList>
            <person name="Li W."/>
        </authorList>
    </citation>
    <scope>NUCLEOTIDE SEQUENCE [LARGE SCALE GENOMIC DNA]</scope>
    <source>
        <strain evidence="3">cv. Menghai</strain>
        <tissue evidence="2">Leaf</tissue>
    </source>
</reference>
<feature type="region of interest" description="Disordered" evidence="1">
    <location>
        <begin position="64"/>
        <end position="88"/>
    </location>
</feature>
<feature type="compositionally biased region" description="Polar residues" evidence="1">
    <location>
        <begin position="1"/>
        <end position="14"/>
    </location>
</feature>